<dbReference type="GeneID" id="69517954"/>
<dbReference type="GO" id="GO:0003824">
    <property type="term" value="F:catalytic activity"/>
    <property type="evidence" value="ECO:0007669"/>
    <property type="project" value="InterPro"/>
</dbReference>
<dbReference type="Proteomes" id="UP000002524">
    <property type="component" value="Chromosome 1"/>
</dbReference>
<evidence type="ECO:0000313" key="2">
    <source>
        <dbReference type="Proteomes" id="UP000002524"/>
    </source>
</evidence>
<name>Q9RTP0_DEIRA</name>
<dbReference type="InterPro" id="IPR003673">
    <property type="entry name" value="CoA-Trfase_fam_III"/>
</dbReference>
<dbReference type="InterPro" id="IPR044855">
    <property type="entry name" value="CoA-Trfase_III_dom3_sf"/>
</dbReference>
<organism evidence="1 2">
    <name type="scientific">Deinococcus radiodurans (strain ATCC 13939 / DSM 20539 / JCM 16871 / CCUG 27074 / LMG 4051 / NBRC 15346 / NCIMB 9279 / VKM B-1422 / R1)</name>
    <dbReference type="NCBI Taxonomy" id="243230"/>
    <lineage>
        <taxon>Bacteria</taxon>
        <taxon>Thermotogati</taxon>
        <taxon>Deinococcota</taxon>
        <taxon>Deinococci</taxon>
        <taxon>Deinococcales</taxon>
        <taxon>Deinococcaceae</taxon>
        <taxon>Deinococcus</taxon>
    </lineage>
</organism>
<dbReference type="PANTHER" id="PTHR48228:SF5">
    <property type="entry name" value="ALPHA-METHYLACYL-COA RACEMASE"/>
    <property type="match status" value="1"/>
</dbReference>
<dbReference type="EnsemblBacteria" id="AAF11274">
    <property type="protein sequence ID" value="AAF11274"/>
    <property type="gene ID" value="DR_1717"/>
</dbReference>
<dbReference type="STRING" id="243230.DR_1717"/>
<dbReference type="InterPro" id="IPR050509">
    <property type="entry name" value="CoA-transferase_III"/>
</dbReference>
<dbReference type="EMBL" id="AE000513">
    <property type="protein sequence ID" value="AAF11274.1"/>
    <property type="molecule type" value="Genomic_DNA"/>
</dbReference>
<dbReference type="PaxDb" id="243230-DR_1717"/>
<dbReference type="KEGG" id="dra:DR_1717"/>
<dbReference type="AlphaFoldDB" id="Q9RTP0"/>
<dbReference type="eggNOG" id="COG1804">
    <property type="taxonomic scope" value="Bacteria"/>
</dbReference>
<dbReference type="OrthoDB" id="4909260at2"/>
<sequence length="274" mass="28951">MFQPLQGWTVITLAPNVPGPLAAASLRDAGATVIKVEGPAGDPLAQMSPAWYAELHRDIEVRVIDLKAEAGKAEFDALLAGADLLLTSSRPAALARLGLAPERLGRDFPRLCRVTIVGDTREPDAPGHDLTYQAEAGLIDPARPAMPRTLVADLTGSREAYAAALGLLLSRERGQPERECMVGLGDAARFAAAPYRVGLTAPGGLLSGAYDNYRLYPTADGWVAAAPLEPGFAARWAEVLGEDAAATLRTNTTAHWLYVAAQRDLPLAALPQEG</sequence>
<dbReference type="Gene3D" id="3.40.50.10540">
    <property type="entry name" value="Crotonobetainyl-coa:carnitine coa-transferase, domain 1"/>
    <property type="match status" value="1"/>
</dbReference>
<dbReference type="PIR" id="D75362">
    <property type="entry name" value="D75362"/>
</dbReference>
<gene>
    <name evidence="1" type="ordered locus">DR_1717</name>
</gene>
<dbReference type="PATRIC" id="fig|243230.17.peg.1928"/>
<dbReference type="Pfam" id="PF02515">
    <property type="entry name" value="CoA_transf_3"/>
    <property type="match status" value="1"/>
</dbReference>
<protein>
    <submittedName>
        <fullName evidence="1">Far-related protein</fullName>
    </submittedName>
</protein>
<dbReference type="InterPro" id="IPR023606">
    <property type="entry name" value="CoA-Trfase_III_dom_1_sf"/>
</dbReference>
<dbReference type="PANTHER" id="PTHR48228">
    <property type="entry name" value="SUCCINYL-COA--D-CITRAMALATE COA-TRANSFERASE"/>
    <property type="match status" value="1"/>
</dbReference>
<dbReference type="HOGENOM" id="CLU_033975_5_1_0"/>
<accession>Q9RTP0</accession>
<proteinExistence type="predicted"/>
<dbReference type="SUPFAM" id="SSF89796">
    <property type="entry name" value="CoA-transferase family III (CaiB/BaiF)"/>
    <property type="match status" value="1"/>
</dbReference>
<dbReference type="InParanoid" id="Q9RTP0"/>
<keyword evidence="2" id="KW-1185">Reference proteome</keyword>
<dbReference type="Gene3D" id="3.30.1540.10">
    <property type="entry name" value="formyl-coa transferase, domain 3"/>
    <property type="match status" value="1"/>
</dbReference>
<reference evidence="1 2" key="1">
    <citation type="journal article" date="1999" name="Science">
        <title>Genome sequence of the radioresistant bacterium Deinococcus radiodurans R1.</title>
        <authorList>
            <person name="White O."/>
            <person name="Eisen J.A."/>
            <person name="Heidelberg J.F."/>
            <person name="Hickey E.K."/>
            <person name="Peterson J.D."/>
            <person name="Dodson R.J."/>
            <person name="Haft D.H."/>
            <person name="Gwinn M.L."/>
            <person name="Nelson W.C."/>
            <person name="Richardson D.L."/>
            <person name="Moffat K.S."/>
            <person name="Qin H."/>
            <person name="Jiang L."/>
            <person name="Pamphile W."/>
            <person name="Crosby M."/>
            <person name="Shen M."/>
            <person name="Vamathevan J.J."/>
            <person name="Lam P."/>
            <person name="McDonald L."/>
            <person name="Utterback T."/>
            <person name="Zalewski C."/>
            <person name="Makarova K.S."/>
            <person name="Aravind L."/>
            <person name="Daly M.J."/>
            <person name="Minton K.W."/>
            <person name="Fleischmann R.D."/>
            <person name="Ketchum K.A."/>
            <person name="Nelson K.E."/>
            <person name="Salzberg S."/>
            <person name="Smith H.O."/>
            <person name="Venter J.C."/>
            <person name="Fraser C.M."/>
        </authorList>
    </citation>
    <scope>NUCLEOTIDE SEQUENCE [LARGE SCALE GENOMIC DNA]</scope>
    <source>
        <strain evidence="2">ATCC 13939 / DSM 20539 / JCM 16871 / LMG 4051 / NBRC 15346 / NCIMB 9279 / R1 / VKM B-1422</strain>
    </source>
</reference>
<evidence type="ECO:0000313" key="1">
    <source>
        <dbReference type="EMBL" id="AAF11274.1"/>
    </source>
</evidence>
<dbReference type="RefSeq" id="WP_010888352.1">
    <property type="nucleotide sequence ID" value="NC_001263.1"/>
</dbReference>